<dbReference type="EMBL" id="LR134441">
    <property type="protein sequence ID" value="VEI01042.1"/>
    <property type="molecule type" value="Genomic_DNA"/>
</dbReference>
<sequence>MIKNKLVWLIVTFLVFSQVSLLLGQTKFTQNKEILQGIGKINKAFSDSVSLYDYKKDEKLYLEKYGVFYKNKMENLYRYYQEIYAANLSDGKNDGKPKISDPNQADLNIGLEDLENGEQMKELGTYLRTNFPLHLFGAEGSEPYKCKLTFIVDAEGKFKRIKYKGEKLEFNLVSALFLYAIDHLEKPLLYKGVPIKRQFSLPITIL</sequence>
<dbReference type="OrthoDB" id="1242408at2"/>
<dbReference type="AlphaFoldDB" id="A0A448NU48"/>
<accession>A0A448NU48</accession>
<dbReference type="Proteomes" id="UP000270036">
    <property type="component" value="Chromosome"/>
</dbReference>
<proteinExistence type="predicted"/>
<dbReference type="EMBL" id="JPEP01000002">
    <property type="protein sequence ID" value="KEY18353.1"/>
    <property type="molecule type" value="Genomic_DNA"/>
</dbReference>
<evidence type="ECO:0000313" key="2">
    <source>
        <dbReference type="EMBL" id="VEI01042.1"/>
    </source>
</evidence>
<protein>
    <submittedName>
        <fullName evidence="2">Uncharacterized protein</fullName>
    </submittedName>
</protein>
<evidence type="ECO:0000313" key="3">
    <source>
        <dbReference type="Proteomes" id="UP000028349"/>
    </source>
</evidence>
<reference evidence="1 3" key="1">
    <citation type="submission" date="2014-07" db="EMBL/GenBank/DDBJ databases">
        <authorList>
            <person name="Pisani N.G."/>
            <person name="Newman J.D."/>
        </authorList>
    </citation>
    <scope>NUCLEOTIDE SEQUENCE [LARGE SCALE GENOMIC DNA]</scope>
    <source>
        <strain evidence="1 3">LMG 24720</strain>
    </source>
</reference>
<dbReference type="STRING" id="266748.HY04_07495"/>
<organism evidence="2 4">
    <name type="scientific">Kaistella antarctica</name>
    <dbReference type="NCBI Taxonomy" id="266748"/>
    <lineage>
        <taxon>Bacteria</taxon>
        <taxon>Pseudomonadati</taxon>
        <taxon>Bacteroidota</taxon>
        <taxon>Flavobacteriia</taxon>
        <taxon>Flavobacteriales</taxon>
        <taxon>Weeksellaceae</taxon>
        <taxon>Chryseobacterium group</taxon>
        <taxon>Kaistella</taxon>
    </lineage>
</organism>
<evidence type="ECO:0000313" key="4">
    <source>
        <dbReference type="Proteomes" id="UP000270036"/>
    </source>
</evidence>
<dbReference type="Proteomes" id="UP000028349">
    <property type="component" value="Unassembled WGS sequence"/>
</dbReference>
<dbReference type="RefSeq" id="WP_034718652.1">
    <property type="nucleotide sequence ID" value="NZ_FOIX01000001.1"/>
</dbReference>
<evidence type="ECO:0000313" key="1">
    <source>
        <dbReference type="EMBL" id="KEY18353.1"/>
    </source>
</evidence>
<name>A0A448NU48_9FLAO</name>
<reference evidence="2 4" key="2">
    <citation type="submission" date="2018-12" db="EMBL/GenBank/DDBJ databases">
        <authorList>
            <consortium name="Pathogen Informatics"/>
        </authorList>
    </citation>
    <scope>NUCLEOTIDE SEQUENCE [LARGE SCALE GENOMIC DNA]</scope>
    <source>
        <strain evidence="2 4">NCTC13489</strain>
    </source>
</reference>
<keyword evidence="3" id="KW-1185">Reference proteome</keyword>
<gene>
    <name evidence="1" type="ORF">HY04_07495</name>
    <name evidence="2" type="ORF">NCTC13489_02507</name>
</gene>
<dbReference type="KEGG" id="cant:NCTC13489_02507"/>